<organism evidence="2 3">
    <name type="scientific">Candidatus Brachybacterium merdavium</name>
    <dbReference type="NCBI Taxonomy" id="2838513"/>
    <lineage>
        <taxon>Bacteria</taxon>
        <taxon>Bacillati</taxon>
        <taxon>Actinomycetota</taxon>
        <taxon>Actinomycetes</taxon>
        <taxon>Micrococcales</taxon>
        <taxon>Dermabacteraceae</taxon>
        <taxon>Brachybacterium</taxon>
    </lineage>
</organism>
<comment type="caution">
    <text evidence="2">The sequence shown here is derived from an EMBL/GenBank/DDBJ whole genome shotgun (WGS) entry which is preliminary data.</text>
</comment>
<accession>A0A9D2RNS8</accession>
<feature type="region of interest" description="Disordered" evidence="1">
    <location>
        <begin position="61"/>
        <end position="83"/>
    </location>
</feature>
<feature type="compositionally biased region" description="Basic and acidic residues" evidence="1">
    <location>
        <begin position="1"/>
        <end position="28"/>
    </location>
</feature>
<proteinExistence type="predicted"/>
<reference evidence="2" key="1">
    <citation type="journal article" date="2021" name="PeerJ">
        <title>Extensive microbial diversity within the chicken gut microbiome revealed by metagenomics and culture.</title>
        <authorList>
            <person name="Gilroy R."/>
            <person name="Ravi A."/>
            <person name="Getino M."/>
            <person name="Pursley I."/>
            <person name="Horton D.L."/>
            <person name="Alikhan N.F."/>
            <person name="Baker D."/>
            <person name="Gharbi K."/>
            <person name="Hall N."/>
            <person name="Watson M."/>
            <person name="Adriaenssens E.M."/>
            <person name="Foster-Nyarko E."/>
            <person name="Jarju S."/>
            <person name="Secka A."/>
            <person name="Antonio M."/>
            <person name="Oren A."/>
            <person name="Chaudhuri R.R."/>
            <person name="La Ragione R."/>
            <person name="Hildebrand F."/>
            <person name="Pallen M.J."/>
        </authorList>
    </citation>
    <scope>NUCLEOTIDE SEQUENCE</scope>
    <source>
        <strain evidence="2">ChiHjej13B12-24818</strain>
    </source>
</reference>
<feature type="region of interest" description="Disordered" evidence="1">
    <location>
        <begin position="1"/>
        <end position="35"/>
    </location>
</feature>
<evidence type="ECO:0000256" key="1">
    <source>
        <dbReference type="SAM" id="MobiDB-lite"/>
    </source>
</evidence>
<dbReference type="Pfam" id="PF18986">
    <property type="entry name" value="DUF5719"/>
    <property type="match status" value="1"/>
</dbReference>
<evidence type="ECO:0000313" key="2">
    <source>
        <dbReference type="EMBL" id="HJB09846.1"/>
    </source>
</evidence>
<dbReference type="InterPro" id="IPR043777">
    <property type="entry name" value="DUF5719"/>
</dbReference>
<dbReference type="AlphaFoldDB" id="A0A9D2RNS8"/>
<dbReference type="Proteomes" id="UP000823823">
    <property type="component" value="Unassembled WGS sequence"/>
</dbReference>
<reference evidence="2" key="2">
    <citation type="submission" date="2021-04" db="EMBL/GenBank/DDBJ databases">
        <authorList>
            <person name="Gilroy R."/>
        </authorList>
    </citation>
    <scope>NUCLEOTIDE SEQUENCE</scope>
    <source>
        <strain evidence="2">ChiHjej13B12-24818</strain>
    </source>
</reference>
<evidence type="ECO:0000313" key="3">
    <source>
        <dbReference type="Proteomes" id="UP000823823"/>
    </source>
</evidence>
<gene>
    <name evidence="2" type="ORF">H9786_04840</name>
</gene>
<sequence>MADHDQLRDHDHEAGRPPDRGIEDRDQEPSAGRSGVARPLLGLACLVPLAAAVALVSLTPPSETVSVTRGEASSRPGSVQMWCPGPVQPPDPLLEEGPDEDLSVTPPHPAVDVGTVAFEPESSLLFGAVSGAETLQEDDGSIRAPQITAEGSDGSALPGESAAQDLGVSVRTDAQVQDAPLLSAASSQDLRPVADAVQSTATGSGDYRSLAVSRCARPTTEASFLGISTTTGSSSALVLRNPSSQPATASVQLWTEEGPAAMAGRSQVVVGPGEEERILLESVAGGHEALGVEVSVLGAPLAMHVQSTERDGLTPGGAEILTPQSPASAQQVMPAVDVAGVAPTLVLANPHGASTSARVVVSGPDGPVEAATREDVEIPGGAVTTLTLDGVPDGNYSVIVEAEGEVLATTRTSTTGTELPGDTLGAPVDFTLAAAAAPIEASAVTALPATGAHGYLVLAALVDTAVTIIPIGADGAAGEPVEVDVSAGTSTPVLGSELALGDSSPAALAIVPEEPGAVHASWMQRQDDDAGDILLSALPVPAGAATADAVTVRLGE</sequence>
<dbReference type="EMBL" id="DWZH01000037">
    <property type="protein sequence ID" value="HJB09846.1"/>
    <property type="molecule type" value="Genomic_DNA"/>
</dbReference>
<protein>
    <submittedName>
        <fullName evidence="2">Uncharacterized protein</fullName>
    </submittedName>
</protein>
<name>A0A9D2RNS8_9MICO</name>